<dbReference type="Pfam" id="PF00494">
    <property type="entry name" value="SQS_PSY"/>
    <property type="match status" value="1"/>
</dbReference>
<keyword evidence="2" id="KW-1185">Reference proteome</keyword>
<sequence length="225" mass="23895">MKVDKSPTLSGAATERALVLGYAPADARDSLAALLALDERLGAILRTTREPLVGQMRLTWWYEALEALDHAPAPAEPVLAALSQTAVARVSGAILARQIEGWEALLDTPLTIGALEAHARARGGGLFGAAATLLATPANDMMVRAGEGWVLADLARHLSDPALATAAHVAALERLSGALHQRWPARVRSLGALAWLARLDLTHPTRPAGHPTRAARLLWHRLSGR</sequence>
<protein>
    <submittedName>
        <fullName evidence="1">Squalene/phytoene synthase family protein</fullName>
    </submittedName>
</protein>
<gene>
    <name evidence="1" type="ORF">KZ820_03060</name>
</gene>
<comment type="caution">
    <text evidence="1">The sequence shown here is derived from an EMBL/GenBank/DDBJ whole genome shotgun (WGS) entry which is preliminary data.</text>
</comment>
<accession>A0ABS7BJM8</accession>
<dbReference type="Proteomes" id="UP000759103">
    <property type="component" value="Unassembled WGS sequence"/>
</dbReference>
<dbReference type="EMBL" id="JAHXZN010000001">
    <property type="protein sequence ID" value="MBW6529703.1"/>
    <property type="molecule type" value="Genomic_DNA"/>
</dbReference>
<organism evidence="1 2">
    <name type="scientific">Sphingomonas citri</name>
    <dbReference type="NCBI Taxonomy" id="2862499"/>
    <lineage>
        <taxon>Bacteria</taxon>
        <taxon>Pseudomonadati</taxon>
        <taxon>Pseudomonadota</taxon>
        <taxon>Alphaproteobacteria</taxon>
        <taxon>Sphingomonadales</taxon>
        <taxon>Sphingomonadaceae</taxon>
        <taxon>Sphingomonas</taxon>
    </lineage>
</organism>
<proteinExistence type="predicted"/>
<dbReference type="SUPFAM" id="SSF48576">
    <property type="entry name" value="Terpenoid synthases"/>
    <property type="match status" value="1"/>
</dbReference>
<reference evidence="1 2" key="1">
    <citation type="submission" date="2021-07" db="EMBL/GenBank/DDBJ databases">
        <title>Sphingomonas sp.</title>
        <authorList>
            <person name="Feng G."/>
            <person name="Li J."/>
            <person name="Pan M."/>
        </authorList>
    </citation>
    <scope>NUCLEOTIDE SEQUENCE [LARGE SCALE GENOMIC DNA]</scope>
    <source>
        <strain evidence="1 2">RRHST34</strain>
    </source>
</reference>
<evidence type="ECO:0000313" key="1">
    <source>
        <dbReference type="EMBL" id="MBW6529703.1"/>
    </source>
</evidence>
<dbReference type="InterPro" id="IPR002060">
    <property type="entry name" value="Squ/phyt_synthse"/>
</dbReference>
<name>A0ABS7BJM8_9SPHN</name>
<evidence type="ECO:0000313" key="2">
    <source>
        <dbReference type="Proteomes" id="UP000759103"/>
    </source>
</evidence>
<dbReference type="InterPro" id="IPR008949">
    <property type="entry name" value="Isoprenoid_synthase_dom_sf"/>
</dbReference>